<protein>
    <submittedName>
        <fullName evidence="6">LysR family transcriptional regulator</fullName>
    </submittedName>
</protein>
<reference evidence="6 7" key="1">
    <citation type="submission" date="2015-08" db="EMBL/GenBank/DDBJ databases">
        <title>Genome sequence of the pristinamycin over-producing bacterium Streptomyces pristinaespiralis HCCB10218.</title>
        <authorList>
            <person name="Tian J."/>
            <person name="Yang J."/>
            <person name="Li L."/>
            <person name="Ruan L."/>
            <person name="Wei W."/>
            <person name="Zheng G."/>
            <person name="Wei Z."/>
            <person name="Yang S."/>
            <person name="Ge M."/>
            <person name="Jiang W."/>
            <person name="Lu Y."/>
        </authorList>
    </citation>
    <scope>NUCLEOTIDE SEQUENCE [LARGE SCALE GENOMIC DNA]</scope>
    <source>
        <strain evidence="6 7">HCCB 10218</strain>
    </source>
</reference>
<feature type="domain" description="HTH lysR-type" evidence="5">
    <location>
        <begin position="15"/>
        <end position="72"/>
    </location>
</feature>
<dbReference type="EMBL" id="CP011340">
    <property type="protein sequence ID" value="ALC21769.1"/>
    <property type="molecule type" value="Genomic_DNA"/>
</dbReference>
<sequence>MRHEFGDNRTTEGDMDIRQLATFHKVATLLSFTRAAVELKYAQSSVTAHVKALEESLEVNLFDRLGGRVELTDAGRRLLPYAEQMLALAGEARGAALGSEEPAGVLTVGSMESITSYRMPPLLEFFHHRHPALQIVLRPSLCAETCHALRQGMFDMGFLMEAETQHPGVQTEVLGSEPLTVVAAPDHPLTRAEKVTTDDLRATQVISAEAGCAYRELFEAELNDGTGESLPFLEFGTIESIKRGVAAGLGISLLPSVTVADSLESGTLVTLPWTIPFEVHTQIAWRRGKTLSREMRVFIDQTIKFLSEEYARRP</sequence>
<evidence type="ECO:0000256" key="3">
    <source>
        <dbReference type="ARBA" id="ARBA00023125"/>
    </source>
</evidence>
<dbReference type="Gene3D" id="3.40.190.10">
    <property type="entry name" value="Periplasmic binding protein-like II"/>
    <property type="match status" value="2"/>
</dbReference>
<organism evidence="6">
    <name type="scientific">Streptomyces pristinaespiralis</name>
    <dbReference type="NCBI Taxonomy" id="38300"/>
    <lineage>
        <taxon>Bacteria</taxon>
        <taxon>Bacillati</taxon>
        <taxon>Actinomycetota</taxon>
        <taxon>Actinomycetes</taxon>
        <taxon>Kitasatosporales</taxon>
        <taxon>Streptomycetaceae</taxon>
        <taxon>Streptomyces</taxon>
    </lineage>
</organism>
<evidence type="ECO:0000256" key="1">
    <source>
        <dbReference type="ARBA" id="ARBA00009437"/>
    </source>
</evidence>
<dbReference type="Pfam" id="PF03466">
    <property type="entry name" value="LysR_substrate"/>
    <property type="match status" value="1"/>
</dbReference>
<dbReference type="PROSITE" id="PS50931">
    <property type="entry name" value="HTH_LYSR"/>
    <property type="match status" value="1"/>
</dbReference>
<dbReference type="InterPro" id="IPR036388">
    <property type="entry name" value="WH-like_DNA-bd_sf"/>
</dbReference>
<dbReference type="InterPro" id="IPR000847">
    <property type="entry name" value="LysR_HTH_N"/>
</dbReference>
<dbReference type="GO" id="GO:0000976">
    <property type="term" value="F:transcription cis-regulatory region binding"/>
    <property type="evidence" value="ECO:0007669"/>
    <property type="project" value="TreeGrafter"/>
</dbReference>
<keyword evidence="2" id="KW-0805">Transcription regulation</keyword>
<dbReference type="STRING" id="38300.SPRI_3463"/>
<evidence type="ECO:0000259" key="5">
    <source>
        <dbReference type="PROSITE" id="PS50931"/>
    </source>
</evidence>
<dbReference type="InterPro" id="IPR036390">
    <property type="entry name" value="WH_DNA-bd_sf"/>
</dbReference>
<dbReference type="InterPro" id="IPR005119">
    <property type="entry name" value="LysR_subst-bd"/>
</dbReference>
<evidence type="ECO:0000313" key="7">
    <source>
        <dbReference type="Proteomes" id="UP000060513"/>
    </source>
</evidence>
<keyword evidence="4" id="KW-0804">Transcription</keyword>
<dbReference type="PANTHER" id="PTHR30126:SF100">
    <property type="entry name" value="LYSR-FAMILY TRANSCRIPTIONAL REGULATOR"/>
    <property type="match status" value="1"/>
</dbReference>
<dbReference type="AlphaFoldDB" id="A0A0M3QIM7"/>
<accession>A0A0M3QIM7</accession>
<comment type="similarity">
    <text evidence="1">Belongs to the LysR transcriptional regulatory family.</text>
</comment>
<dbReference type="PATRIC" id="fig|38300.4.peg.3634"/>
<dbReference type="SUPFAM" id="SSF46785">
    <property type="entry name" value="Winged helix' DNA-binding domain"/>
    <property type="match status" value="1"/>
</dbReference>
<proteinExistence type="inferred from homology"/>
<dbReference type="PRINTS" id="PR00039">
    <property type="entry name" value="HTHLYSR"/>
</dbReference>
<dbReference type="SUPFAM" id="SSF53850">
    <property type="entry name" value="Periplasmic binding protein-like II"/>
    <property type="match status" value="1"/>
</dbReference>
<keyword evidence="3" id="KW-0238">DNA-binding</keyword>
<gene>
    <name evidence="6" type="ORF">SPRI_3463</name>
</gene>
<dbReference type="PANTHER" id="PTHR30126">
    <property type="entry name" value="HTH-TYPE TRANSCRIPTIONAL REGULATOR"/>
    <property type="match status" value="1"/>
</dbReference>
<dbReference type="Gene3D" id="1.10.10.10">
    <property type="entry name" value="Winged helix-like DNA-binding domain superfamily/Winged helix DNA-binding domain"/>
    <property type="match status" value="1"/>
</dbReference>
<dbReference type="KEGG" id="spri:SPRI_3463"/>
<dbReference type="Pfam" id="PF00126">
    <property type="entry name" value="HTH_1"/>
    <property type="match status" value="1"/>
</dbReference>
<evidence type="ECO:0000256" key="2">
    <source>
        <dbReference type="ARBA" id="ARBA00023015"/>
    </source>
</evidence>
<evidence type="ECO:0000256" key="4">
    <source>
        <dbReference type="ARBA" id="ARBA00023163"/>
    </source>
</evidence>
<dbReference type="Proteomes" id="UP000060513">
    <property type="component" value="Chromosome"/>
</dbReference>
<dbReference type="FunFam" id="1.10.10.10:FF:000001">
    <property type="entry name" value="LysR family transcriptional regulator"/>
    <property type="match status" value="1"/>
</dbReference>
<dbReference type="GO" id="GO:0003700">
    <property type="term" value="F:DNA-binding transcription factor activity"/>
    <property type="evidence" value="ECO:0007669"/>
    <property type="project" value="InterPro"/>
</dbReference>
<evidence type="ECO:0000313" key="6">
    <source>
        <dbReference type="EMBL" id="ALC21769.1"/>
    </source>
</evidence>
<name>A0A0M3QIM7_STRPR</name>
<dbReference type="CDD" id="cd05466">
    <property type="entry name" value="PBP2_LTTR_substrate"/>
    <property type="match status" value="1"/>
</dbReference>